<reference evidence="1" key="2">
    <citation type="submission" date="2015-04" db="EMBL/GenBank/DDBJ databases">
        <title>Genome sequence of Mycobacterium arupense strain GUC1.</title>
        <authorList>
            <person name="Greninger A.L."/>
            <person name="Cunningham G."/>
            <person name="Chiu C.Y."/>
            <person name="Miller S."/>
        </authorList>
    </citation>
    <scope>NUCLEOTIDE SEQUENCE</scope>
    <source>
        <strain evidence="1">GUC1</strain>
    </source>
</reference>
<reference evidence="2 5" key="3">
    <citation type="submission" date="2016-12" db="EMBL/GenBank/DDBJ databases">
        <title>The new phylogeny of genus Mycobacterium.</title>
        <authorList>
            <person name="Tortoli E."/>
            <person name="Trovato A."/>
            <person name="Cirillo D.M."/>
        </authorList>
    </citation>
    <scope>NUCLEOTIDE SEQUENCE [LARGE SCALE GENOMIC DNA]</scope>
    <source>
        <strain evidence="2 5">DSM 44942</strain>
    </source>
</reference>
<dbReference type="AlphaFoldDB" id="A0A0F5MUD2"/>
<evidence type="ECO:0000313" key="1">
    <source>
        <dbReference type="EMBL" id="KKB98296.1"/>
    </source>
</evidence>
<keyword evidence="5" id="KW-1185">Reference proteome</keyword>
<dbReference type="RefSeq" id="WP_046190453.1">
    <property type="nucleotide sequence ID" value="NZ_JACKUJ010000042.1"/>
</dbReference>
<dbReference type="Proteomes" id="UP000321797">
    <property type="component" value="Unassembled WGS sequence"/>
</dbReference>
<dbReference type="Proteomes" id="UP000034416">
    <property type="component" value="Unassembled WGS sequence"/>
</dbReference>
<evidence type="ECO:0000313" key="4">
    <source>
        <dbReference type="Proteomes" id="UP000034416"/>
    </source>
</evidence>
<reference evidence="4" key="1">
    <citation type="submission" date="2015-04" db="EMBL/GenBank/DDBJ databases">
        <title>Genome sequence of Mycobacterium arupense GUC1.</title>
        <authorList>
            <person name="Greninger A.L."/>
            <person name="Cunningham G."/>
            <person name="Chiu C.Y."/>
            <person name="Miller S."/>
        </authorList>
    </citation>
    <scope>NUCLEOTIDE SEQUENCE [LARGE SCALE GENOMIC DNA]</scope>
    <source>
        <strain evidence="4">GUC1</strain>
    </source>
</reference>
<dbReference type="EMBL" id="MVHH01000043">
    <property type="protein sequence ID" value="OQZ94388.1"/>
    <property type="molecule type" value="Genomic_DNA"/>
</dbReference>
<dbReference type="STRING" id="342002.BST15_16605"/>
<evidence type="ECO:0000313" key="3">
    <source>
        <dbReference type="EMBL" id="TXI50250.1"/>
    </source>
</evidence>
<evidence type="ECO:0000313" key="6">
    <source>
        <dbReference type="Proteomes" id="UP000321797"/>
    </source>
</evidence>
<protein>
    <submittedName>
        <fullName evidence="1">Uncharacterized protein</fullName>
    </submittedName>
</protein>
<dbReference type="EMBL" id="SSGD01000158">
    <property type="protein sequence ID" value="TXI50250.1"/>
    <property type="molecule type" value="Genomic_DNA"/>
</dbReference>
<evidence type="ECO:0000313" key="5">
    <source>
        <dbReference type="Proteomes" id="UP000192327"/>
    </source>
</evidence>
<dbReference type="PATRIC" id="fig|342002.3.peg.3777"/>
<comment type="caution">
    <text evidence="1">The sequence shown here is derived from an EMBL/GenBank/DDBJ whole genome shotgun (WGS) entry which is preliminary data.</text>
</comment>
<reference evidence="3 6" key="4">
    <citation type="submission" date="2018-09" db="EMBL/GenBank/DDBJ databases">
        <title>Metagenome Assembled Genomes from an Advanced Water Purification Facility.</title>
        <authorList>
            <person name="Stamps B.W."/>
            <person name="Spear J.R."/>
        </authorList>
    </citation>
    <scope>NUCLEOTIDE SEQUENCE [LARGE SCALE GENOMIC DNA]</scope>
    <source>
        <strain evidence="3">Bin_29_2</strain>
    </source>
</reference>
<dbReference type="Proteomes" id="UP000192327">
    <property type="component" value="Unassembled WGS sequence"/>
</dbReference>
<proteinExistence type="predicted"/>
<evidence type="ECO:0000313" key="2">
    <source>
        <dbReference type="EMBL" id="OQZ94388.1"/>
    </source>
</evidence>
<name>A0A0F5MUD2_9MYCO</name>
<accession>A0A0F5MUD2</accession>
<sequence length="74" mass="7801">MSAGIVSTLRLTDTDRRELLNILLLARHDGDPDAGRLVDLVDAAYSAALAADRTFSAANDFVPEVAEALDGCAL</sequence>
<gene>
    <name evidence="2" type="ORF">BST15_16605</name>
    <name evidence="3" type="ORF">E6Q54_21615</name>
    <name evidence="1" type="ORF">WR43_15255</name>
</gene>
<dbReference type="EMBL" id="LASW01000077">
    <property type="protein sequence ID" value="KKB98296.1"/>
    <property type="molecule type" value="Genomic_DNA"/>
</dbReference>
<organism evidence="1 4">
    <name type="scientific">Mycolicibacter arupensis</name>
    <dbReference type="NCBI Taxonomy" id="342002"/>
    <lineage>
        <taxon>Bacteria</taxon>
        <taxon>Bacillati</taxon>
        <taxon>Actinomycetota</taxon>
        <taxon>Actinomycetes</taxon>
        <taxon>Mycobacteriales</taxon>
        <taxon>Mycobacteriaceae</taxon>
        <taxon>Mycolicibacter</taxon>
    </lineage>
</organism>